<comment type="caution">
    <text evidence="2">The sequence shown here is derived from an EMBL/GenBank/DDBJ whole genome shotgun (WGS) entry which is preliminary data.</text>
</comment>
<dbReference type="SUPFAM" id="SSF69118">
    <property type="entry name" value="AhpD-like"/>
    <property type="match status" value="1"/>
</dbReference>
<dbReference type="PANTHER" id="PTHR35446:SF3">
    <property type="entry name" value="CMD DOMAIN-CONTAINING PROTEIN"/>
    <property type="match status" value="1"/>
</dbReference>
<dbReference type="InterPro" id="IPR003779">
    <property type="entry name" value="CMD-like"/>
</dbReference>
<evidence type="ECO:0000313" key="3">
    <source>
        <dbReference type="Proteomes" id="UP000308528"/>
    </source>
</evidence>
<dbReference type="OrthoDB" id="9808310at2"/>
<evidence type="ECO:0000313" key="2">
    <source>
        <dbReference type="EMBL" id="THH37908.1"/>
    </source>
</evidence>
<dbReference type="Gene3D" id="1.20.1290.10">
    <property type="entry name" value="AhpD-like"/>
    <property type="match status" value="1"/>
</dbReference>
<dbReference type="Proteomes" id="UP000308528">
    <property type="component" value="Unassembled WGS sequence"/>
</dbReference>
<dbReference type="Pfam" id="PF02627">
    <property type="entry name" value="CMD"/>
    <property type="match status" value="1"/>
</dbReference>
<reference evidence="2 3" key="1">
    <citation type="submission" date="2019-04" db="EMBL/GenBank/DDBJ databases">
        <title>Lewinella litorea sp. nov., isolated from a marine sand.</title>
        <authorList>
            <person name="Yoon J.-H."/>
        </authorList>
    </citation>
    <scope>NUCLEOTIDE SEQUENCE [LARGE SCALE GENOMIC DNA]</scope>
    <source>
        <strain evidence="2 3">HSMS-39</strain>
    </source>
</reference>
<accession>A0A4S4NI75</accession>
<dbReference type="RefSeq" id="WP_136459756.1">
    <property type="nucleotide sequence ID" value="NZ_SRSF01000005.1"/>
</dbReference>
<dbReference type="EMBL" id="SRSF01000005">
    <property type="protein sequence ID" value="THH37908.1"/>
    <property type="molecule type" value="Genomic_DNA"/>
</dbReference>
<gene>
    <name evidence="2" type="ORF">E4021_12790</name>
</gene>
<name>A0A4S4NI75_9BACT</name>
<dbReference type="PANTHER" id="PTHR35446">
    <property type="entry name" value="SI:CH211-175M2.5"/>
    <property type="match status" value="1"/>
</dbReference>
<evidence type="ECO:0000259" key="1">
    <source>
        <dbReference type="Pfam" id="PF02627"/>
    </source>
</evidence>
<sequence>MNTLQNLTYQPQTIESADPVARPILEQAKKSMGMVPNMYAGMATNPALLDAYTHAYNSFRQHAGFTPQEQEVIFMSISYENGCEYCLAAHSFIADRMSKVPTEVTDAIRNNTEVPDAKLGALSRFSKAFIAKRGRPSEEDVEAFLSAGYNERHVAGVVAAAGVKTMSNYYNHVFETPLDDAFASRAWKQQ</sequence>
<feature type="domain" description="Carboxymuconolactone decarboxylase-like" evidence="1">
    <location>
        <begin position="46"/>
        <end position="111"/>
    </location>
</feature>
<dbReference type="GO" id="GO:0051920">
    <property type="term" value="F:peroxiredoxin activity"/>
    <property type="evidence" value="ECO:0007669"/>
    <property type="project" value="InterPro"/>
</dbReference>
<protein>
    <submittedName>
        <fullName evidence="2">Carboxymuconolactone decarboxylase family protein</fullName>
    </submittedName>
</protein>
<dbReference type="InterPro" id="IPR029032">
    <property type="entry name" value="AhpD-like"/>
</dbReference>
<keyword evidence="3" id="KW-1185">Reference proteome</keyword>
<dbReference type="AlphaFoldDB" id="A0A4S4NI75"/>
<proteinExistence type="predicted"/>
<organism evidence="2 3">
    <name type="scientific">Neolewinella litorea</name>
    <dbReference type="NCBI Taxonomy" id="2562452"/>
    <lineage>
        <taxon>Bacteria</taxon>
        <taxon>Pseudomonadati</taxon>
        <taxon>Bacteroidota</taxon>
        <taxon>Saprospiria</taxon>
        <taxon>Saprospirales</taxon>
        <taxon>Lewinellaceae</taxon>
        <taxon>Neolewinella</taxon>
    </lineage>
</organism>